<dbReference type="Proteomes" id="UP000694865">
    <property type="component" value="Unplaced"/>
</dbReference>
<dbReference type="InterPro" id="IPR011990">
    <property type="entry name" value="TPR-like_helical_dom_sf"/>
</dbReference>
<evidence type="ECO:0000313" key="3">
    <source>
        <dbReference type="RefSeq" id="XP_006822480.1"/>
    </source>
</evidence>
<accession>A0ABM0MR39</accession>
<dbReference type="Gene3D" id="1.25.40.10">
    <property type="entry name" value="Tetratricopeptide repeat domain"/>
    <property type="match status" value="1"/>
</dbReference>
<dbReference type="SMART" id="SM00028">
    <property type="entry name" value="TPR"/>
    <property type="match status" value="3"/>
</dbReference>
<proteinExistence type="predicted"/>
<feature type="chain" id="PRO_5047202183" evidence="1">
    <location>
        <begin position="22"/>
        <end position="290"/>
    </location>
</feature>
<keyword evidence="2" id="KW-1185">Reference proteome</keyword>
<keyword evidence="1" id="KW-0732">Signal</keyword>
<evidence type="ECO:0000313" key="2">
    <source>
        <dbReference type="Proteomes" id="UP000694865"/>
    </source>
</evidence>
<dbReference type="GeneID" id="102802522"/>
<organism evidence="2 3">
    <name type="scientific">Saccoglossus kowalevskii</name>
    <name type="common">Acorn worm</name>
    <dbReference type="NCBI Taxonomy" id="10224"/>
    <lineage>
        <taxon>Eukaryota</taxon>
        <taxon>Metazoa</taxon>
        <taxon>Hemichordata</taxon>
        <taxon>Enteropneusta</taxon>
        <taxon>Harrimaniidae</taxon>
        <taxon>Saccoglossus</taxon>
    </lineage>
</organism>
<reference evidence="3" key="1">
    <citation type="submission" date="2025-08" db="UniProtKB">
        <authorList>
            <consortium name="RefSeq"/>
        </authorList>
    </citation>
    <scope>IDENTIFICATION</scope>
    <source>
        <tissue evidence="3">Testes</tissue>
    </source>
</reference>
<dbReference type="SUPFAM" id="SSF48452">
    <property type="entry name" value="TPR-like"/>
    <property type="match status" value="1"/>
</dbReference>
<evidence type="ECO:0000256" key="1">
    <source>
        <dbReference type="SAM" id="SignalP"/>
    </source>
</evidence>
<dbReference type="InterPro" id="IPR019734">
    <property type="entry name" value="TPR_rpt"/>
</dbReference>
<name>A0ABM0MR39_SACKO</name>
<protein>
    <submittedName>
        <fullName evidence="3">Uncharacterized protein LOC102802522</fullName>
    </submittedName>
</protein>
<sequence length="290" mass="32570">MAVVGNLTITQLLVLQMKAQATLKEAIRNERSKRWEQVVKNYIDLLKLLSRKRFPDDWKSPGWYSLLMYETHYHLGLAFQRLDRHKRAVHHYTKSIDAISIPKNGCAAKCNSNSCLSTPVFAKRAFGNAKIGELKSSLKDAEKTVVLDSKNPDGFCIRALVHSTRGERKLALGDVDAALLLNPNHACALVIRGTLDKSAMEEASDHAGGKQNYVHPDHLKACLVKPDAQNYLDVGDFKHPRILDFYDRSFAVACDFDVNSFVVCSKPNMAHYIVLFIPNDGSHDSDFCIR</sequence>
<gene>
    <name evidence="3" type="primary">LOC102802522</name>
</gene>
<dbReference type="RefSeq" id="XP_006822480.1">
    <property type="nucleotide sequence ID" value="XM_006822417.1"/>
</dbReference>
<feature type="signal peptide" evidence="1">
    <location>
        <begin position="1"/>
        <end position="21"/>
    </location>
</feature>